<keyword evidence="2" id="KW-1185">Reference proteome</keyword>
<dbReference type="RefSeq" id="WP_113694264.1">
    <property type="nucleotide sequence ID" value="NZ_CP015163.1"/>
</dbReference>
<dbReference type="AlphaFoldDB" id="A0A344LAD1"/>
<dbReference type="EMBL" id="CP015163">
    <property type="protein sequence ID" value="AXB45005.1"/>
    <property type="molecule type" value="Genomic_DNA"/>
</dbReference>
<accession>A0A344LAD1</accession>
<reference evidence="1 2" key="1">
    <citation type="submission" date="2016-04" db="EMBL/GenBank/DDBJ databases">
        <title>Complete genome sequence and analysis of deep-sea sediment isolate, Amycolatopsis sp. WP1.</title>
        <authorList>
            <person name="Wang H."/>
            <person name="Chen S."/>
            <person name="Wu Q."/>
        </authorList>
    </citation>
    <scope>NUCLEOTIDE SEQUENCE [LARGE SCALE GENOMIC DNA]</scope>
    <source>
        <strain evidence="1 2">WP1</strain>
    </source>
</reference>
<protein>
    <submittedName>
        <fullName evidence="1">Phosphate oxidase</fullName>
    </submittedName>
</protein>
<gene>
    <name evidence="1" type="ORF">A4R43_22970</name>
</gene>
<dbReference type="OrthoDB" id="2664130at2"/>
<organism evidence="1 2">
    <name type="scientific">Amycolatopsis albispora</name>
    <dbReference type="NCBI Taxonomy" id="1804986"/>
    <lineage>
        <taxon>Bacteria</taxon>
        <taxon>Bacillati</taxon>
        <taxon>Actinomycetota</taxon>
        <taxon>Actinomycetes</taxon>
        <taxon>Pseudonocardiales</taxon>
        <taxon>Pseudonocardiaceae</taxon>
        <taxon>Amycolatopsis</taxon>
    </lineage>
</organism>
<dbReference type="SUPFAM" id="SSF50475">
    <property type="entry name" value="FMN-binding split barrel"/>
    <property type="match status" value="1"/>
</dbReference>
<sequence length="144" mass="16477">MSPFDVDAFLARPLTARVAAAGPSVRPTWYLWEDGAFWILTGPWSRLPELVAADPVLALVVDVCELDTGLVRQVVARGEAELLPFDVARGRRKLRRYLGDDETRWDQRFRAYLYEDARCRWLRVRPSSLRAVDLSYQAHRSATS</sequence>
<proteinExistence type="predicted"/>
<evidence type="ECO:0000313" key="2">
    <source>
        <dbReference type="Proteomes" id="UP000250434"/>
    </source>
</evidence>
<name>A0A344LAD1_9PSEU</name>
<dbReference type="KEGG" id="aab:A4R43_22970"/>
<dbReference type="InterPro" id="IPR012349">
    <property type="entry name" value="Split_barrel_FMN-bd"/>
</dbReference>
<dbReference type="Proteomes" id="UP000250434">
    <property type="component" value="Chromosome"/>
</dbReference>
<dbReference type="Gene3D" id="2.30.110.10">
    <property type="entry name" value="Electron Transport, Fmn-binding Protein, Chain A"/>
    <property type="match status" value="1"/>
</dbReference>
<evidence type="ECO:0000313" key="1">
    <source>
        <dbReference type="EMBL" id="AXB45005.1"/>
    </source>
</evidence>